<dbReference type="InterPro" id="IPR003591">
    <property type="entry name" value="Leu-rich_rpt_typical-subtyp"/>
</dbReference>
<feature type="region of interest" description="Disordered" evidence="3">
    <location>
        <begin position="1055"/>
        <end position="1074"/>
    </location>
</feature>
<reference evidence="5 6" key="1">
    <citation type="submission" date="2024-01" db="EMBL/GenBank/DDBJ databases">
        <title>The complete chloroplast genome sequence of Lithospermum erythrorhizon: insights into the phylogenetic relationship among Boraginaceae species and the maternal lineages of purple gromwells.</title>
        <authorList>
            <person name="Okada T."/>
            <person name="Watanabe K."/>
        </authorList>
    </citation>
    <scope>NUCLEOTIDE SEQUENCE [LARGE SCALE GENOMIC DNA]</scope>
</reference>
<dbReference type="Gene3D" id="3.40.50.300">
    <property type="entry name" value="P-loop containing nucleotide triphosphate hydrolases"/>
    <property type="match status" value="1"/>
</dbReference>
<organism evidence="5 6">
    <name type="scientific">Lithospermum erythrorhizon</name>
    <name type="common">Purple gromwell</name>
    <name type="synonym">Lithospermum officinale var. erythrorhizon</name>
    <dbReference type="NCBI Taxonomy" id="34254"/>
    <lineage>
        <taxon>Eukaryota</taxon>
        <taxon>Viridiplantae</taxon>
        <taxon>Streptophyta</taxon>
        <taxon>Embryophyta</taxon>
        <taxon>Tracheophyta</taxon>
        <taxon>Spermatophyta</taxon>
        <taxon>Magnoliopsida</taxon>
        <taxon>eudicotyledons</taxon>
        <taxon>Gunneridae</taxon>
        <taxon>Pentapetalae</taxon>
        <taxon>asterids</taxon>
        <taxon>lamiids</taxon>
        <taxon>Boraginales</taxon>
        <taxon>Boraginaceae</taxon>
        <taxon>Boraginoideae</taxon>
        <taxon>Lithospermeae</taxon>
        <taxon>Lithospermum</taxon>
    </lineage>
</organism>
<name>A0AAV3R997_LITER</name>
<keyword evidence="2" id="KW-0677">Repeat</keyword>
<evidence type="ECO:0000256" key="1">
    <source>
        <dbReference type="ARBA" id="ARBA00022614"/>
    </source>
</evidence>
<proteinExistence type="predicted"/>
<dbReference type="Pfam" id="PF23247">
    <property type="entry name" value="LRR_RPS2"/>
    <property type="match status" value="1"/>
</dbReference>
<dbReference type="InterPro" id="IPR057135">
    <property type="entry name" value="At4g27190-like_LRR"/>
</dbReference>
<comment type="caution">
    <text evidence="5">The sequence shown here is derived from an EMBL/GenBank/DDBJ whole genome shotgun (WGS) entry which is preliminary data.</text>
</comment>
<dbReference type="EMBL" id="BAABME010007776">
    <property type="protein sequence ID" value="GAA0171680.1"/>
    <property type="molecule type" value="Genomic_DNA"/>
</dbReference>
<dbReference type="SUPFAM" id="SSF52047">
    <property type="entry name" value="RNI-like"/>
    <property type="match status" value="1"/>
</dbReference>
<dbReference type="PANTHER" id="PTHR47186">
    <property type="entry name" value="LEUCINE-RICH REPEAT-CONTAINING PROTEIN 57"/>
    <property type="match status" value="1"/>
</dbReference>
<dbReference type="GO" id="GO:0051707">
    <property type="term" value="P:response to other organism"/>
    <property type="evidence" value="ECO:0007669"/>
    <property type="project" value="UniProtKB-ARBA"/>
</dbReference>
<dbReference type="GO" id="GO:0006952">
    <property type="term" value="P:defense response"/>
    <property type="evidence" value="ECO:0007669"/>
    <property type="project" value="UniProtKB-ARBA"/>
</dbReference>
<dbReference type="InterPro" id="IPR032675">
    <property type="entry name" value="LRR_dom_sf"/>
</dbReference>
<feature type="compositionally biased region" description="Basic and acidic residues" evidence="3">
    <location>
        <begin position="152"/>
        <end position="171"/>
    </location>
</feature>
<feature type="region of interest" description="Disordered" evidence="3">
    <location>
        <begin position="1221"/>
        <end position="1246"/>
    </location>
</feature>
<feature type="compositionally biased region" description="Polar residues" evidence="3">
    <location>
        <begin position="1057"/>
        <end position="1074"/>
    </location>
</feature>
<gene>
    <name evidence="5" type="ORF">LIER_25657</name>
</gene>
<evidence type="ECO:0000259" key="4">
    <source>
        <dbReference type="Pfam" id="PF23247"/>
    </source>
</evidence>
<dbReference type="PROSITE" id="PS51450">
    <property type="entry name" value="LRR"/>
    <property type="match status" value="2"/>
</dbReference>
<dbReference type="SUPFAM" id="SSF52058">
    <property type="entry name" value="L domain-like"/>
    <property type="match status" value="2"/>
</dbReference>
<evidence type="ECO:0000313" key="6">
    <source>
        <dbReference type="Proteomes" id="UP001454036"/>
    </source>
</evidence>
<dbReference type="Gene3D" id="3.80.10.10">
    <property type="entry name" value="Ribonuclease Inhibitor"/>
    <property type="match status" value="3"/>
</dbReference>
<feature type="domain" description="Disease resistance protein At4g27190-like leucine-rich repeats" evidence="4">
    <location>
        <begin position="1252"/>
        <end position="1348"/>
    </location>
</feature>
<feature type="compositionally biased region" description="Basic and acidic residues" evidence="3">
    <location>
        <begin position="107"/>
        <end position="143"/>
    </location>
</feature>
<dbReference type="InterPro" id="IPR027417">
    <property type="entry name" value="P-loop_NTPase"/>
</dbReference>
<evidence type="ECO:0000256" key="2">
    <source>
        <dbReference type="ARBA" id="ARBA00022737"/>
    </source>
</evidence>
<accession>A0AAV3R997</accession>
<feature type="region of interest" description="Disordered" evidence="3">
    <location>
        <begin position="107"/>
        <end position="171"/>
    </location>
</feature>
<evidence type="ECO:0000313" key="5">
    <source>
        <dbReference type="EMBL" id="GAA0171680.1"/>
    </source>
</evidence>
<sequence>MAPNSLQISSLLNPTTMAGSRITLLKDAYEKCYGSKNEAKDMVLVGEAGFGKTLIARMLSDHAIAKEKFHVAIWVYIKPDDAFCDKNKLHHLVKRQLHMLYMSEKLESEGDKEGEKEKNGKEDQPSEASDIKAEKGGNKEENQQRPVANDANVEKGKAEEQKNSEGDKNVAKRKIYEEKEKKEEEDRDKILKERKALFVFDGDALVSVIKEVLKGINCSSSNFLLTTMVDPSAHMPPPQDVLIIKLEDLTDEDLKHCSERIFGRPEKLKEIRDHCYNGIQFLPSDIMILEKVCDHLNGSDEELKKFKLGIEEMPQPENGRNKSMQLLYKGYDKLPRNVLIDYCPSENVFLKQGALHFNELIAYWVLEGFLGDFDRIEDAYKKGHSVMLDLLDCGLLTEIGYGYVAANEAKLTLDPIDRCDFYRRIHLGLGTVFDSQFYRMVESKGRMKTLCDGIEPDKKSPLALIVDANRLNRDIHIDYEKLNEHLEIFAYFDPTDEHLPSILFQKSKVRLFVMRGGSYIKSAFKDASSSDLSKSKEKLIVKQMQPRSSPVKAINTTPPSPPSPADTFLSHLIVLEISGASFLNKIPDSLFSNMPNAKSLNLSGLGISSLPPSVYTLEKLVVLILRNCSKLKELGTLRHFKDLKVLDLSGAKAFSHFHDKSFTENKELRTLNLSGTNLTKMPLLRDLTKLNHLLLKDCVQLKRLPKISALSSLEILDLSGSKIFEEFHDASLELLDKLKLVDLSRTAVKKLPLNFANPQLLYLNGCQRLKRLSFIKSMEKLCVLDISDCRKLNDIYQPFFVKLSALQDVNLSATDVKTIPSFSEFTNIRKLKVCNCHSLDKLEGLESLESLVSLDLSDSKDLKEMNSLVNLLKLEELNLSNTQISSLPSFSDNSILQTLTLKDCIKLTSVNSLKVLSKLKKLDLSGSVSLTVMEDNLLENLTQLGDLNLSGTSLQKSPSLSMLKSLHILCFRNCKDLSECPGLDTLTQLQQLDLSGSAIKVLAFEKFSNLKYLKLENCPNMDKFHVDEFSKPGNDGFLFKASSFSKLKLLEPPLKEQVQQSNEGSTSGIKPSDSNQWRVSCWFPDKALRIAMGTSQFLGLMMNKESMFREKLREFHIALHPAAEEATYGDEHIRTNELRFRETYTAAILKGSNQGDIHGSLEISGKLNCLPVGCTSAIHQSKRIFLTSVSSPNDIIPLVTENIKEMEVFWVEECNKLEAKDQSTSNKKGKAGESEVQKNDASSSDSDVIFSNTIKDSSFGNLKFMYLENCQTLNYIGSSSDFLSNLEILQIKNCKALKKLFKEGATLPKLKRLQLWDIPELDEILCKMPSLNTLDVGECPGLKNVFPSASLVGNIEVLRVRFCTGLEKICVDEEPKLSKLKTLHLWSLPELVSIGQNVAKRQGCYIRGCPKLIQKL</sequence>
<evidence type="ECO:0000256" key="3">
    <source>
        <dbReference type="SAM" id="MobiDB-lite"/>
    </source>
</evidence>
<dbReference type="InterPro" id="IPR001611">
    <property type="entry name" value="Leu-rich_rpt"/>
</dbReference>
<protein>
    <submittedName>
        <fullName evidence="5">Scaffold/adaptor protein</fullName>
    </submittedName>
</protein>
<keyword evidence="6" id="KW-1185">Reference proteome</keyword>
<dbReference type="SMART" id="SM00369">
    <property type="entry name" value="LRR_TYP"/>
    <property type="match status" value="7"/>
</dbReference>
<dbReference type="Proteomes" id="UP001454036">
    <property type="component" value="Unassembled WGS sequence"/>
</dbReference>
<dbReference type="PANTHER" id="PTHR47186:SF3">
    <property type="entry name" value="OS09G0267800 PROTEIN"/>
    <property type="match status" value="1"/>
</dbReference>
<keyword evidence="1" id="KW-0433">Leucine-rich repeat</keyword>